<evidence type="ECO:0000313" key="6">
    <source>
        <dbReference type="EMBL" id="KAL0916706.1"/>
    </source>
</evidence>
<dbReference type="PROSITE" id="PS51903">
    <property type="entry name" value="CLP_R"/>
    <property type="match status" value="1"/>
</dbReference>
<protein>
    <recommendedName>
        <fullName evidence="5">Clp R domain-containing protein</fullName>
    </recommendedName>
</protein>
<evidence type="ECO:0000256" key="1">
    <source>
        <dbReference type="ARBA" id="ARBA00008675"/>
    </source>
</evidence>
<keyword evidence="7" id="KW-1185">Reference proteome</keyword>
<proteinExistence type="inferred from homology"/>
<comment type="similarity">
    <text evidence="1">Belongs to the ClpA/ClpB family.</text>
</comment>
<dbReference type="AlphaFoldDB" id="A0ABD0V2A5"/>
<evidence type="ECO:0000256" key="2">
    <source>
        <dbReference type="ARBA" id="ARBA00022737"/>
    </source>
</evidence>
<evidence type="ECO:0000256" key="3">
    <source>
        <dbReference type="PROSITE-ProRule" id="PRU01251"/>
    </source>
</evidence>
<feature type="domain" description="Clp R" evidence="5">
    <location>
        <begin position="8"/>
        <end position="179"/>
    </location>
</feature>
<sequence>MRAGLSTIQQTLTPEASAVLNRAIAEAARRRHGQTTPLHVAAALLSSPSGHLRQACIRSHPNPSSSHPLQCRALELCFSVALDRLPSASTVATPSPDDSPTPPPPPISNALMAALKRAQAHQRRGCPESQQQPLLAVKVELEHLLLSILDDPSVSRVMREASFSSPAVKASIENSLSSSPSPSPSPSPARNLYLSPRLVGAAAPPAAIAPSAPNGGGGGGDVAKVFDILTRTKKRNPILVGDADPGAVMREVIGKIVTGDGPVGFRSVAVISTEKEFVFSSSDRTEIPSKIRELNPMIDSRLAAGGASTGIILDLGDLKWLVEGASQQQSMTDVGRSAVAEISGLRVRFGGRLSLLGTATCATYLRCQVYFPTMESDWDLQAVPIAPRSAPLPGLAPRVGSNVILSSKIESFGTPRGFPALGVSGMTLRKPSESFDAFCKNSLCNLCKESYEREVAKLGEDESEKSAEGTPNARKSLPRWLQIATTPSPNLQNQEQELMKKWRDNCFRLHRNSLPVVSKPPITGFPSTKSIPINPTQLKLTLQTTTVQTTPERPPSPATTVIKTDLALGPVQKPAATKFTGDATSIKRLVNGLLDKVSWQAEAASAVAAAVIQSNSGIGKRRNGSQKSDTWLLFAGPDRVGKHKMAVALSDLVFGATPLIIRLGLPEAAAGDEPEEYNVSFRGRTSIDRVAEALRVNPFSTIFFEDFDQTDSALRGTIRRAMERGRLVDSRGREVGLGNAIFILTAGWLPEELGNSNEELRRSEEKITKLATSGRQLELQLEEKTNKRRSQWLFNDERLTKPRKDSLSLDLNLAASAGTGNEEACEGSLNSSDLTVEHGQEHGHGRLVMQSLATPILTSSWTSELIELIDSTIVFKPMDFTPLRTKVSDSVSAKFTQIMGEGWSIAIDEDALDQMTGGVWLGGDASNLFDEWTDRVLAPTIEQLKGNPKVDEGVIVRLSSVKSGVQLHKSYLPASVKLAVGDR</sequence>
<evidence type="ECO:0000313" key="7">
    <source>
        <dbReference type="Proteomes" id="UP001552299"/>
    </source>
</evidence>
<dbReference type="PANTHER" id="PTHR43572:SF13">
    <property type="entry name" value="PROTEIN SUPPRESSOR OF MAX2 1"/>
    <property type="match status" value="1"/>
</dbReference>
<dbReference type="InterPro" id="IPR058954">
    <property type="entry name" value="AAA_lid_SMAX1"/>
</dbReference>
<feature type="region of interest" description="Disordered" evidence="4">
    <location>
        <begin position="172"/>
        <end position="192"/>
    </location>
</feature>
<dbReference type="Pfam" id="PF23569">
    <property type="entry name" value="NBD_SMAX1"/>
    <property type="match status" value="1"/>
</dbReference>
<dbReference type="InterPro" id="IPR051650">
    <property type="entry name" value="SL_signaling_regulator"/>
</dbReference>
<dbReference type="Proteomes" id="UP001552299">
    <property type="component" value="Unassembled WGS sequence"/>
</dbReference>
<dbReference type="InterPro" id="IPR004176">
    <property type="entry name" value="Clp_R_N"/>
</dbReference>
<evidence type="ECO:0000259" key="5">
    <source>
        <dbReference type="PROSITE" id="PS51903"/>
    </source>
</evidence>
<dbReference type="InterPro" id="IPR036628">
    <property type="entry name" value="Clp_N_dom_sf"/>
</dbReference>
<dbReference type="EMBL" id="JANQDX010000011">
    <property type="protein sequence ID" value="KAL0916706.1"/>
    <property type="molecule type" value="Genomic_DNA"/>
</dbReference>
<dbReference type="Gene3D" id="1.10.1780.10">
    <property type="entry name" value="Clp, N-terminal domain"/>
    <property type="match status" value="1"/>
</dbReference>
<dbReference type="Gene3D" id="3.40.50.300">
    <property type="entry name" value="P-loop containing nucleotide triphosphate hydrolases"/>
    <property type="match status" value="1"/>
</dbReference>
<comment type="caution">
    <text evidence="6">The sequence shown here is derived from an EMBL/GenBank/DDBJ whole genome shotgun (WGS) entry which is preliminary data.</text>
</comment>
<dbReference type="SUPFAM" id="SSF81923">
    <property type="entry name" value="Double Clp-N motif"/>
    <property type="match status" value="1"/>
</dbReference>
<dbReference type="PANTHER" id="PTHR43572">
    <property type="entry name" value="CHAPERONE PROTEIN CLPD, CHLOROPLASTIC"/>
    <property type="match status" value="1"/>
</dbReference>
<feature type="region of interest" description="Disordered" evidence="4">
    <location>
        <begin position="88"/>
        <end position="109"/>
    </location>
</feature>
<evidence type="ECO:0000256" key="4">
    <source>
        <dbReference type="SAM" id="MobiDB-lite"/>
    </source>
</evidence>
<dbReference type="SUPFAM" id="SSF52540">
    <property type="entry name" value="P-loop containing nucleoside triphosphate hydrolases"/>
    <property type="match status" value="1"/>
</dbReference>
<dbReference type="InterPro" id="IPR058680">
    <property type="entry name" value="NBD_SMAX1-like"/>
</dbReference>
<reference evidence="6 7" key="1">
    <citation type="journal article" date="2024" name="Plant Biotechnol. J.">
        <title>Dendrobium thyrsiflorum genome and its molecular insights into genes involved in important horticultural traits.</title>
        <authorList>
            <person name="Chen B."/>
            <person name="Wang J.Y."/>
            <person name="Zheng P.J."/>
            <person name="Li K.L."/>
            <person name="Liang Y.M."/>
            <person name="Chen X.F."/>
            <person name="Zhang C."/>
            <person name="Zhao X."/>
            <person name="He X."/>
            <person name="Zhang G.Q."/>
            <person name="Liu Z.J."/>
            <person name="Xu Q."/>
        </authorList>
    </citation>
    <scope>NUCLEOTIDE SEQUENCE [LARGE SCALE GENOMIC DNA]</scope>
    <source>
        <strain evidence="6">GZMU011</strain>
    </source>
</reference>
<name>A0ABD0V2A5_DENTH</name>
<feature type="compositionally biased region" description="Pro residues" evidence="4">
    <location>
        <begin position="97"/>
        <end position="107"/>
    </location>
</feature>
<keyword evidence="2 3" id="KW-0677">Repeat</keyword>
<dbReference type="InterPro" id="IPR027417">
    <property type="entry name" value="P-loop_NTPase"/>
</dbReference>
<organism evidence="6 7">
    <name type="scientific">Dendrobium thyrsiflorum</name>
    <name type="common">Pinecone-like raceme dendrobium</name>
    <name type="synonym">Orchid</name>
    <dbReference type="NCBI Taxonomy" id="117978"/>
    <lineage>
        <taxon>Eukaryota</taxon>
        <taxon>Viridiplantae</taxon>
        <taxon>Streptophyta</taxon>
        <taxon>Embryophyta</taxon>
        <taxon>Tracheophyta</taxon>
        <taxon>Spermatophyta</taxon>
        <taxon>Magnoliopsida</taxon>
        <taxon>Liliopsida</taxon>
        <taxon>Asparagales</taxon>
        <taxon>Orchidaceae</taxon>
        <taxon>Epidendroideae</taxon>
        <taxon>Malaxideae</taxon>
        <taxon>Dendrobiinae</taxon>
        <taxon>Dendrobium</taxon>
    </lineage>
</organism>
<dbReference type="Pfam" id="PF26587">
    <property type="entry name" value="AAA_lid_SMAX1"/>
    <property type="match status" value="1"/>
</dbReference>
<gene>
    <name evidence="6" type="ORF">M5K25_014236</name>
</gene>
<feature type="compositionally biased region" description="Basic and acidic residues" evidence="4">
    <location>
        <begin position="458"/>
        <end position="467"/>
    </location>
</feature>
<feature type="region of interest" description="Disordered" evidence="4">
    <location>
        <begin position="458"/>
        <end position="477"/>
    </location>
</feature>
<accession>A0ABD0V2A5</accession>